<dbReference type="GeneID" id="102690799"/>
<evidence type="ECO:0000313" key="4">
    <source>
        <dbReference type="Proteomes" id="UP000018468"/>
    </source>
</evidence>
<reference evidence="3" key="2">
    <citation type="submission" date="2025-08" db="UniProtKB">
        <authorList>
            <consortium name="Ensembl"/>
        </authorList>
    </citation>
    <scope>IDENTIFICATION</scope>
</reference>
<dbReference type="CTD" id="799886"/>
<dbReference type="EMBL" id="AHAT01003973">
    <property type="status" value="NOT_ANNOTATED_CDS"/>
    <property type="molecule type" value="Genomic_DNA"/>
</dbReference>
<evidence type="ECO:0000256" key="1">
    <source>
        <dbReference type="SAM" id="Coils"/>
    </source>
</evidence>
<dbReference type="eggNOG" id="ENOG502SAMV">
    <property type="taxonomic scope" value="Eukaryota"/>
</dbReference>
<dbReference type="AlphaFoldDB" id="W5MT46"/>
<dbReference type="Bgee" id="ENSLOCG00000009464">
    <property type="expression patterns" value="Expressed in brain and 2 other cell types or tissues"/>
</dbReference>
<dbReference type="InParanoid" id="W5MT46"/>
<dbReference type="OrthoDB" id="448448at2759"/>
<keyword evidence="1" id="KW-0175">Coiled coil</keyword>
<proteinExistence type="predicted"/>
<dbReference type="Gene3D" id="1.10.287.1490">
    <property type="match status" value="1"/>
</dbReference>
<reference evidence="3" key="3">
    <citation type="submission" date="2025-09" db="UniProtKB">
        <authorList>
            <consortium name="Ensembl"/>
        </authorList>
    </citation>
    <scope>IDENTIFICATION</scope>
</reference>
<dbReference type="HOGENOM" id="CLU_353344_0_0_1"/>
<dbReference type="OMA" id="CHESSHM"/>
<sequence>MDSETWGSDSSVQGLQEQHTLTQTTLKTPSCGPNISGAMTTSETVRLSQSLNKLLSQMNQSLSETNCFRSYLQAHGLGSDAVLTWQSGLQNTSSTQNLLAISDVPTLMPSRMTTVKSDDPISSTGCVKPLIEKGDRNNELCRVFDGISKAQEWLRAELERSHCSKTDVATVLKGMRDQTKIQDSQEIQYHRKEVSSLCSDILVKKHTPKFEENEPEAQVDSMQIATASLEKAYLNLYKKLQLQRNQETNKTATQVLLIALPKEKDRVSEEQEKENEMESIFLSKIQSLKTTDSHADIKKLIIRYKLQDKELLTTNLKDSNDGMAPSEEKYKEVIKVFEERLQLKDREIQENKQLLIAREQKLEEITYRSELKDTEIRSLAETLQREKKQNLETLSNFEKTCSSWKDKFLEAKSEYETAVQKLKHQLEKYAKLKDFARSVREQAAQSSAEKGHFLKRLDAAKHELESLRNEQSLLKEEKEAALFALADLKEDMRHLRQDHSRTVEEKWRLEEMVSRMKDEIESLKKQLQNVKQETQRAVDVASIQESEKESYKKGVEELKDTVGELQKKIEDLITEKESTSIQMEVMKQEAEEIQNKLQEDIQHIKQEQETTERTAADLRKESDALNRFVVDLKEDKCMLKGELEEVLQEKYHLEAKFQDLNQEGDKLRGVISMLERERNVLLAELCDLRMDYLNLSDRIADRMKQMCHESSHMSNQELKLSNDEVLPHMSQQNIQNRDPKEEVIIQIKQRLEEEEGRAAKRTLSGPPSSSGTREKSKERTDTLSLHATSTKEPVR</sequence>
<dbReference type="KEGG" id="loc:102690799"/>
<dbReference type="Proteomes" id="UP000018468">
    <property type="component" value="Linkage group LG5"/>
</dbReference>
<feature type="coiled-coil region" evidence="1">
    <location>
        <begin position="380"/>
        <end position="677"/>
    </location>
</feature>
<dbReference type="STRING" id="7918.ENSLOCP00000011555"/>
<reference evidence="4" key="1">
    <citation type="submission" date="2011-12" db="EMBL/GenBank/DDBJ databases">
        <title>The Draft Genome of Lepisosteus oculatus.</title>
        <authorList>
            <consortium name="The Broad Institute Genome Assembly &amp; Analysis Group"/>
            <consortium name="Computational R&amp;D Group"/>
            <consortium name="and Sequencing Platform"/>
            <person name="Di Palma F."/>
            <person name="Alfoldi J."/>
            <person name="Johnson J."/>
            <person name="Berlin A."/>
            <person name="Gnerre S."/>
            <person name="Jaffe D."/>
            <person name="MacCallum I."/>
            <person name="Young S."/>
            <person name="Walker B.J."/>
            <person name="Lander E.S."/>
            <person name="Lindblad-Toh K."/>
        </authorList>
    </citation>
    <scope>NUCLEOTIDE SEQUENCE [LARGE SCALE GENOMIC DNA]</scope>
</reference>
<dbReference type="GeneTree" id="ENSGT00740000116794"/>
<accession>W5MT46</accession>
<evidence type="ECO:0000313" key="3">
    <source>
        <dbReference type="Ensembl" id="ENSLOCP00000011555.1"/>
    </source>
</evidence>
<dbReference type="Ensembl" id="ENSLOCT00000011572.1">
    <property type="protein sequence ID" value="ENSLOCP00000011555.1"/>
    <property type="gene ID" value="ENSLOCG00000009464.1"/>
</dbReference>
<name>W5MT46_LEPOC</name>
<organism evidence="3 4">
    <name type="scientific">Lepisosteus oculatus</name>
    <name type="common">Spotted gar</name>
    <dbReference type="NCBI Taxonomy" id="7918"/>
    <lineage>
        <taxon>Eukaryota</taxon>
        <taxon>Metazoa</taxon>
        <taxon>Chordata</taxon>
        <taxon>Craniata</taxon>
        <taxon>Vertebrata</taxon>
        <taxon>Euteleostomi</taxon>
        <taxon>Actinopterygii</taxon>
        <taxon>Neopterygii</taxon>
        <taxon>Holostei</taxon>
        <taxon>Semionotiformes</taxon>
        <taxon>Lepisosteidae</taxon>
        <taxon>Lepisosteus</taxon>
    </lineage>
</organism>
<feature type="compositionally biased region" description="Basic and acidic residues" evidence="2">
    <location>
        <begin position="772"/>
        <end position="781"/>
    </location>
</feature>
<evidence type="ECO:0000256" key="2">
    <source>
        <dbReference type="SAM" id="MobiDB-lite"/>
    </source>
</evidence>
<keyword evidence="4" id="KW-1185">Reference proteome</keyword>
<feature type="region of interest" description="Disordered" evidence="2">
    <location>
        <begin position="753"/>
        <end position="795"/>
    </location>
</feature>
<protein>
    <submittedName>
        <fullName evidence="3">Myosin-4-like</fullName>
    </submittedName>
</protein>
<feature type="compositionally biased region" description="Polar residues" evidence="2">
    <location>
        <begin position="782"/>
        <end position="795"/>
    </location>
</feature>